<reference evidence="2" key="1">
    <citation type="submission" date="2021-01" db="EMBL/GenBank/DDBJ databases">
        <title>Modified the classification status of verrucomicrobia.</title>
        <authorList>
            <person name="Feng X."/>
        </authorList>
    </citation>
    <scope>NUCLEOTIDE SEQUENCE</scope>
    <source>
        <strain evidence="2">JCM 18052</strain>
    </source>
</reference>
<evidence type="ECO:0000256" key="1">
    <source>
        <dbReference type="SAM" id="SignalP"/>
    </source>
</evidence>
<proteinExistence type="predicted"/>
<feature type="chain" id="PRO_5036726073" evidence="1">
    <location>
        <begin position="17"/>
        <end position="233"/>
    </location>
</feature>
<gene>
    <name evidence="2" type="ORF">JIN84_03380</name>
</gene>
<name>A0A934R3P0_9BACT</name>
<feature type="signal peptide" evidence="1">
    <location>
        <begin position="1"/>
        <end position="16"/>
    </location>
</feature>
<dbReference type="AlphaFoldDB" id="A0A934R3P0"/>
<dbReference type="Proteomes" id="UP000600139">
    <property type="component" value="Unassembled WGS sequence"/>
</dbReference>
<comment type="caution">
    <text evidence="2">The sequence shown here is derived from an EMBL/GenBank/DDBJ whole genome shotgun (WGS) entry which is preliminary data.</text>
</comment>
<dbReference type="RefSeq" id="WP_200349596.1">
    <property type="nucleotide sequence ID" value="NZ_BAABHZ010000010.1"/>
</dbReference>
<evidence type="ECO:0000313" key="3">
    <source>
        <dbReference type="Proteomes" id="UP000600139"/>
    </source>
</evidence>
<protein>
    <submittedName>
        <fullName evidence="2">Uncharacterized protein</fullName>
    </submittedName>
</protein>
<accession>A0A934R3P0</accession>
<sequence length="233" mass="25433">MKTLLALFALVVPLHAADEVRNVEVSFFCLKYVPGLETIHVANGNVSSPVRLSTANLTDPVTASAVNGDVILRKDATTAPAIGKIKIPADIDKALVVLVPGKSGAAEPYSALVMDRGERFRLGTYRVINFSPRKIRGGIGRSYVEAASGATGDLELKGEPGAVQGVRFEFEKEGRWNRLTETRCAVRKDRRWLLCVYQDPVTNRVNMRSIPDRTLLLTAANQSEEPDLTSNDL</sequence>
<dbReference type="EMBL" id="JAENIK010000004">
    <property type="protein sequence ID" value="MBK1814639.1"/>
    <property type="molecule type" value="Genomic_DNA"/>
</dbReference>
<organism evidence="2 3">
    <name type="scientific">Luteolibacter yonseiensis</name>
    <dbReference type="NCBI Taxonomy" id="1144680"/>
    <lineage>
        <taxon>Bacteria</taxon>
        <taxon>Pseudomonadati</taxon>
        <taxon>Verrucomicrobiota</taxon>
        <taxon>Verrucomicrobiia</taxon>
        <taxon>Verrucomicrobiales</taxon>
        <taxon>Verrucomicrobiaceae</taxon>
        <taxon>Luteolibacter</taxon>
    </lineage>
</organism>
<keyword evidence="3" id="KW-1185">Reference proteome</keyword>
<keyword evidence="1" id="KW-0732">Signal</keyword>
<evidence type="ECO:0000313" key="2">
    <source>
        <dbReference type="EMBL" id="MBK1814639.1"/>
    </source>
</evidence>